<evidence type="ECO:0000256" key="2">
    <source>
        <dbReference type="ARBA" id="ARBA00022737"/>
    </source>
</evidence>
<dbReference type="AlphaFoldDB" id="A0A7M7QAL2"/>
<keyword evidence="4" id="KW-1185">Reference proteome</keyword>
<dbReference type="Gene3D" id="2.130.10.10">
    <property type="entry name" value="YVTN repeat-like/Quinoprotein amine dehydrogenase"/>
    <property type="match status" value="1"/>
</dbReference>
<dbReference type="PANTHER" id="PTHR15574:SF43">
    <property type="entry name" value="DDB1- AND CUL4-ASSOCIATED FACTOR 5"/>
    <property type="match status" value="1"/>
</dbReference>
<dbReference type="GO" id="GO:0045717">
    <property type="term" value="P:negative regulation of fatty acid biosynthetic process"/>
    <property type="evidence" value="ECO:0007669"/>
    <property type="project" value="TreeGrafter"/>
</dbReference>
<dbReference type="KEGG" id="nvi:103315922"/>
<organism evidence="3 4">
    <name type="scientific">Nasonia vitripennis</name>
    <name type="common">Parasitic wasp</name>
    <dbReference type="NCBI Taxonomy" id="7425"/>
    <lineage>
        <taxon>Eukaryota</taxon>
        <taxon>Metazoa</taxon>
        <taxon>Ecdysozoa</taxon>
        <taxon>Arthropoda</taxon>
        <taxon>Hexapoda</taxon>
        <taxon>Insecta</taxon>
        <taxon>Pterygota</taxon>
        <taxon>Neoptera</taxon>
        <taxon>Endopterygota</taxon>
        <taxon>Hymenoptera</taxon>
        <taxon>Apocrita</taxon>
        <taxon>Proctotrupomorpha</taxon>
        <taxon>Chalcidoidea</taxon>
        <taxon>Pteromalidae</taxon>
        <taxon>Pteromalinae</taxon>
        <taxon>Nasonia</taxon>
    </lineage>
</organism>
<dbReference type="InterPro" id="IPR036322">
    <property type="entry name" value="WD40_repeat_dom_sf"/>
</dbReference>
<proteinExistence type="predicted"/>
<reference evidence="3" key="1">
    <citation type="submission" date="2021-01" db="UniProtKB">
        <authorList>
            <consortium name="EnsemblMetazoa"/>
        </authorList>
    </citation>
    <scope>IDENTIFICATION</scope>
</reference>
<dbReference type="GO" id="GO:0005737">
    <property type="term" value="C:cytoplasm"/>
    <property type="evidence" value="ECO:0007669"/>
    <property type="project" value="TreeGrafter"/>
</dbReference>
<dbReference type="OrthoDB" id="5573735at2759"/>
<evidence type="ECO:0000256" key="1">
    <source>
        <dbReference type="ARBA" id="ARBA00022574"/>
    </source>
</evidence>
<dbReference type="Proteomes" id="UP000002358">
    <property type="component" value="Chromosome 3"/>
</dbReference>
<dbReference type="SMART" id="SM00320">
    <property type="entry name" value="WD40"/>
    <property type="match status" value="3"/>
</dbReference>
<sequence length="261" mass="29221">MINFLVIVIYRGKPIVMKAQHMSNIFCLGYDNSKSKIFSAGNDDQVIVHDLKTTDVLNFFRHKKPVYGLSVHPHNDHVFSSACDGGRVLIYDIRGSNASSPASFFCLAQHKNPFHSVMFNPVNPVMLTTANLKEGVSMWDVRKPLQPVLRYGSEGPAQSCMNVRFNAAGTTLLAIRKRMPPVLYAVNSATHLCQFDHPGYYNSCTMKSCCFAESNDEYLLSVDDSVKWVDSAHIILRGDRSIVKFVTMMPIALLLLQVSKK</sequence>
<evidence type="ECO:0000313" key="4">
    <source>
        <dbReference type="Proteomes" id="UP000002358"/>
    </source>
</evidence>
<dbReference type="PANTHER" id="PTHR15574">
    <property type="entry name" value="WD REPEAT DOMAIN-CONTAINING FAMILY"/>
    <property type="match status" value="1"/>
</dbReference>
<dbReference type="RefSeq" id="XP_031783458.1">
    <property type="nucleotide sequence ID" value="XM_031927598.2"/>
</dbReference>
<dbReference type="InterPro" id="IPR001680">
    <property type="entry name" value="WD40_rpt"/>
</dbReference>
<dbReference type="InterPro" id="IPR045151">
    <property type="entry name" value="DCAF8"/>
</dbReference>
<dbReference type="SUPFAM" id="SSF50978">
    <property type="entry name" value="WD40 repeat-like"/>
    <property type="match status" value="1"/>
</dbReference>
<dbReference type="InParanoid" id="A0A7M7QAL2"/>
<evidence type="ECO:0000313" key="3">
    <source>
        <dbReference type="EnsemblMetazoa" id="XP_031783458"/>
    </source>
</evidence>
<dbReference type="GO" id="GO:0080008">
    <property type="term" value="C:Cul4-RING E3 ubiquitin ligase complex"/>
    <property type="evidence" value="ECO:0007669"/>
    <property type="project" value="TreeGrafter"/>
</dbReference>
<dbReference type="Pfam" id="PF00400">
    <property type="entry name" value="WD40"/>
    <property type="match status" value="1"/>
</dbReference>
<dbReference type="GeneID" id="103315922"/>
<keyword evidence="2" id="KW-0677">Repeat</keyword>
<dbReference type="InterPro" id="IPR015943">
    <property type="entry name" value="WD40/YVTN_repeat-like_dom_sf"/>
</dbReference>
<accession>A0A7M7QAL2</accession>
<name>A0A7M7QAL2_NASVI</name>
<protein>
    <submittedName>
        <fullName evidence="3">Uncharacterized protein</fullName>
    </submittedName>
</protein>
<dbReference type="SMR" id="A0A7M7QAL2"/>
<keyword evidence="1" id="KW-0853">WD repeat</keyword>
<dbReference type="EnsemblMetazoa" id="XM_031927598">
    <property type="protein sequence ID" value="XP_031783458"/>
    <property type="gene ID" value="LOC103315922"/>
</dbReference>